<gene>
    <name evidence="1" type="ORF">C8N24_1285</name>
</gene>
<dbReference type="RefSeq" id="WP_121249097.1">
    <property type="nucleotide sequence ID" value="NZ_RBIL01000001.1"/>
</dbReference>
<organism evidence="1 2">
    <name type="scientific">Solirubrobacter pauli</name>
    <dbReference type="NCBI Taxonomy" id="166793"/>
    <lineage>
        <taxon>Bacteria</taxon>
        <taxon>Bacillati</taxon>
        <taxon>Actinomycetota</taxon>
        <taxon>Thermoleophilia</taxon>
        <taxon>Solirubrobacterales</taxon>
        <taxon>Solirubrobacteraceae</taxon>
        <taxon>Solirubrobacter</taxon>
    </lineage>
</organism>
<protein>
    <submittedName>
        <fullName evidence="1">5-methylcytosine-specific restriction enzyme subunit McrC</fullName>
    </submittedName>
</protein>
<dbReference type="PANTHER" id="PTHR38733:SF1">
    <property type="entry name" value="TYPE IV METHYL-DIRECTED RESTRICTION ENZYME ECOKMCRBC"/>
    <property type="match status" value="1"/>
</dbReference>
<dbReference type="Pfam" id="PF10117">
    <property type="entry name" value="McrBC"/>
    <property type="match status" value="1"/>
</dbReference>
<accession>A0A660LC72</accession>
<name>A0A660LC72_9ACTN</name>
<dbReference type="InterPro" id="IPR019292">
    <property type="entry name" value="McrC"/>
</dbReference>
<dbReference type="Proteomes" id="UP000278962">
    <property type="component" value="Unassembled WGS sequence"/>
</dbReference>
<proteinExistence type="predicted"/>
<dbReference type="OrthoDB" id="5148566at2"/>
<dbReference type="AlphaFoldDB" id="A0A660LC72"/>
<evidence type="ECO:0000313" key="1">
    <source>
        <dbReference type="EMBL" id="RKQ91463.1"/>
    </source>
</evidence>
<dbReference type="PANTHER" id="PTHR38733">
    <property type="entry name" value="PROTEIN MCRC"/>
    <property type="match status" value="1"/>
</dbReference>
<keyword evidence="2" id="KW-1185">Reference proteome</keyword>
<comment type="caution">
    <text evidence="1">The sequence shown here is derived from an EMBL/GenBank/DDBJ whole genome shotgun (WGS) entry which is preliminary data.</text>
</comment>
<sequence>MTDAAVEIPEWHTRVLPGVALDDDDRRLCERLTSSRRLIVDELVSGLRVTARSWVGVVQLSGVRLHVVPKLAGEHLGVVRMVDWASGLNALKALDAEHDLKLEGANLLDLVALLLVRAAERITRAGVRTAYVEREDTLGALRGRLLFERQLRRQHGRVDRLECRFDERSADIFDNQLLLAAAQRCAERVRDAGVRRRARRLRLLLSDVCDASAVALPKRKVHYDRLNQRYAAAHELAWLVLEGSEGLDDLYRGGATRSFAFLLDMNRVFETFVERLLGEALGTVDFQRQTGSVVRRADGRAYLKLIPDAVARVGAPAVAIPIDAKYKRYSAKGLSRDDVAQTFLYAMGLGAKEQPHALIIYPAEGAALERTPLVVRHSDRTLRASVTAIGVPVVKVLEEVETEARPLVDALREVVLNARCSA</sequence>
<dbReference type="EMBL" id="RBIL01000001">
    <property type="protein sequence ID" value="RKQ91463.1"/>
    <property type="molecule type" value="Genomic_DNA"/>
</dbReference>
<evidence type="ECO:0000313" key="2">
    <source>
        <dbReference type="Proteomes" id="UP000278962"/>
    </source>
</evidence>
<reference evidence="1 2" key="1">
    <citation type="submission" date="2018-10" db="EMBL/GenBank/DDBJ databases">
        <title>Genomic Encyclopedia of Archaeal and Bacterial Type Strains, Phase II (KMG-II): from individual species to whole genera.</title>
        <authorList>
            <person name="Goeker M."/>
        </authorList>
    </citation>
    <scope>NUCLEOTIDE SEQUENCE [LARGE SCALE GENOMIC DNA]</scope>
    <source>
        <strain evidence="1 2">DSM 14954</strain>
    </source>
</reference>